<protein>
    <recommendedName>
        <fullName evidence="6">Secreted protein</fullName>
    </recommendedName>
</protein>
<keyword evidence="2" id="KW-1133">Transmembrane helix</keyword>
<sequence length="78" mass="8594">CKVYVLIFIGSLASTFVFSPFQTSPNIPAPNFFSNLRDSRGISHTSLAIVIVWGFSKRGQGSSRRQHKPSVTSAMPHK</sequence>
<feature type="transmembrane region" description="Helical" evidence="2">
    <location>
        <begin position="39"/>
        <end position="56"/>
    </location>
</feature>
<dbReference type="HOGENOM" id="CLU_2628156_0_0_1"/>
<feature type="compositionally biased region" description="Polar residues" evidence="1">
    <location>
        <begin position="59"/>
        <end position="78"/>
    </location>
</feature>
<dbReference type="AlphaFoldDB" id="H2XJG3"/>
<dbReference type="Ensembl" id="ENSCINT00000033257.1">
    <property type="protein sequence ID" value="ENSCINP00000029795.1"/>
    <property type="gene ID" value="ENSCING00000022839.1"/>
</dbReference>
<evidence type="ECO:0008006" key="6">
    <source>
        <dbReference type="Google" id="ProtNLM"/>
    </source>
</evidence>
<proteinExistence type="predicted"/>
<reference evidence="4" key="2">
    <citation type="submission" date="2025-08" db="UniProtKB">
        <authorList>
            <consortium name="Ensembl"/>
        </authorList>
    </citation>
    <scope>IDENTIFICATION</scope>
</reference>
<organism evidence="4 5">
    <name type="scientific">Ciona intestinalis</name>
    <name type="common">Transparent sea squirt</name>
    <name type="synonym">Ascidia intestinalis</name>
    <dbReference type="NCBI Taxonomy" id="7719"/>
    <lineage>
        <taxon>Eukaryota</taxon>
        <taxon>Metazoa</taxon>
        <taxon>Chordata</taxon>
        <taxon>Tunicata</taxon>
        <taxon>Ascidiacea</taxon>
        <taxon>Phlebobranchia</taxon>
        <taxon>Cionidae</taxon>
        <taxon>Ciona</taxon>
    </lineage>
</organism>
<feature type="region of interest" description="Disordered" evidence="1">
    <location>
        <begin position="58"/>
        <end position="78"/>
    </location>
</feature>
<feature type="signal peptide" evidence="3">
    <location>
        <begin position="1"/>
        <end position="15"/>
    </location>
</feature>
<evidence type="ECO:0000256" key="1">
    <source>
        <dbReference type="SAM" id="MobiDB-lite"/>
    </source>
</evidence>
<keyword evidence="2" id="KW-0812">Transmembrane</keyword>
<dbReference type="InParanoid" id="H2XJG3"/>
<keyword evidence="5" id="KW-1185">Reference proteome</keyword>
<keyword evidence="2" id="KW-0472">Membrane</keyword>
<keyword evidence="3" id="KW-0732">Signal</keyword>
<name>H2XJG3_CIOIN</name>
<dbReference type="Proteomes" id="UP000008144">
    <property type="component" value="Unassembled WGS sequence"/>
</dbReference>
<feature type="chain" id="PRO_5012294081" description="Secreted protein" evidence="3">
    <location>
        <begin position="16"/>
        <end position="78"/>
    </location>
</feature>
<evidence type="ECO:0000256" key="3">
    <source>
        <dbReference type="SAM" id="SignalP"/>
    </source>
</evidence>
<evidence type="ECO:0000313" key="4">
    <source>
        <dbReference type="Ensembl" id="ENSCINP00000029795.1"/>
    </source>
</evidence>
<reference evidence="4" key="3">
    <citation type="submission" date="2025-09" db="UniProtKB">
        <authorList>
            <consortium name="Ensembl"/>
        </authorList>
    </citation>
    <scope>IDENTIFICATION</scope>
</reference>
<evidence type="ECO:0000313" key="5">
    <source>
        <dbReference type="Proteomes" id="UP000008144"/>
    </source>
</evidence>
<evidence type="ECO:0000256" key="2">
    <source>
        <dbReference type="SAM" id="Phobius"/>
    </source>
</evidence>
<reference evidence="5" key="1">
    <citation type="journal article" date="2002" name="Science">
        <title>The draft genome of Ciona intestinalis: insights into chordate and vertebrate origins.</title>
        <authorList>
            <person name="Dehal P."/>
            <person name="Satou Y."/>
            <person name="Campbell R.K."/>
            <person name="Chapman J."/>
            <person name="Degnan B."/>
            <person name="De Tomaso A."/>
            <person name="Davidson B."/>
            <person name="Di Gregorio A."/>
            <person name="Gelpke M."/>
            <person name="Goodstein D.M."/>
            <person name="Harafuji N."/>
            <person name="Hastings K.E."/>
            <person name="Ho I."/>
            <person name="Hotta K."/>
            <person name="Huang W."/>
            <person name="Kawashima T."/>
            <person name="Lemaire P."/>
            <person name="Martinez D."/>
            <person name="Meinertzhagen I.A."/>
            <person name="Necula S."/>
            <person name="Nonaka M."/>
            <person name="Putnam N."/>
            <person name="Rash S."/>
            <person name="Saiga H."/>
            <person name="Satake M."/>
            <person name="Terry A."/>
            <person name="Yamada L."/>
            <person name="Wang H.G."/>
            <person name="Awazu S."/>
            <person name="Azumi K."/>
            <person name="Boore J."/>
            <person name="Branno M."/>
            <person name="Chin-Bow S."/>
            <person name="DeSantis R."/>
            <person name="Doyle S."/>
            <person name="Francino P."/>
            <person name="Keys D.N."/>
            <person name="Haga S."/>
            <person name="Hayashi H."/>
            <person name="Hino K."/>
            <person name="Imai K.S."/>
            <person name="Inaba K."/>
            <person name="Kano S."/>
            <person name="Kobayashi K."/>
            <person name="Kobayashi M."/>
            <person name="Lee B.I."/>
            <person name="Makabe K.W."/>
            <person name="Manohar C."/>
            <person name="Matassi G."/>
            <person name="Medina M."/>
            <person name="Mochizuki Y."/>
            <person name="Mount S."/>
            <person name="Morishita T."/>
            <person name="Miura S."/>
            <person name="Nakayama A."/>
            <person name="Nishizaka S."/>
            <person name="Nomoto H."/>
            <person name="Ohta F."/>
            <person name="Oishi K."/>
            <person name="Rigoutsos I."/>
            <person name="Sano M."/>
            <person name="Sasaki A."/>
            <person name="Sasakura Y."/>
            <person name="Shoguchi E."/>
            <person name="Shin-i T."/>
            <person name="Spagnuolo A."/>
            <person name="Stainier D."/>
            <person name="Suzuki M.M."/>
            <person name="Tassy O."/>
            <person name="Takatori N."/>
            <person name="Tokuoka M."/>
            <person name="Yagi K."/>
            <person name="Yoshizaki F."/>
            <person name="Wada S."/>
            <person name="Zhang C."/>
            <person name="Hyatt P.D."/>
            <person name="Larimer F."/>
            <person name="Detter C."/>
            <person name="Doggett N."/>
            <person name="Glavina T."/>
            <person name="Hawkins T."/>
            <person name="Richardson P."/>
            <person name="Lucas S."/>
            <person name="Kohara Y."/>
            <person name="Levine M."/>
            <person name="Satoh N."/>
            <person name="Rokhsar D.S."/>
        </authorList>
    </citation>
    <scope>NUCLEOTIDE SEQUENCE [LARGE SCALE GENOMIC DNA]</scope>
</reference>
<accession>H2XJG3</accession>